<feature type="compositionally biased region" description="Acidic residues" evidence="1">
    <location>
        <begin position="176"/>
        <end position="196"/>
    </location>
</feature>
<dbReference type="AlphaFoldDB" id="F2U8E7"/>
<feature type="chain" id="PRO_5003290823" description="UDENN domain-containing protein" evidence="2">
    <location>
        <begin position="23"/>
        <end position="652"/>
    </location>
</feature>
<feature type="region of interest" description="Disordered" evidence="1">
    <location>
        <begin position="329"/>
        <end position="358"/>
    </location>
</feature>
<evidence type="ECO:0000313" key="3">
    <source>
        <dbReference type="EMBL" id="EGD72655.1"/>
    </source>
</evidence>
<feature type="compositionally biased region" description="Basic residues" evidence="1">
    <location>
        <begin position="154"/>
        <end position="167"/>
    </location>
</feature>
<dbReference type="OrthoDB" id="10265409at2759"/>
<dbReference type="InParanoid" id="F2U8E7"/>
<gene>
    <name evidence="3" type="ORF">PTSG_12162</name>
</gene>
<reference evidence="3" key="1">
    <citation type="submission" date="2009-08" db="EMBL/GenBank/DDBJ databases">
        <title>Annotation of Salpingoeca rosetta.</title>
        <authorList>
            <consortium name="The Broad Institute Genome Sequencing Platform"/>
            <person name="Russ C."/>
            <person name="Cuomo C."/>
            <person name="Burger G."/>
            <person name="Gray M.W."/>
            <person name="Holland P.W.H."/>
            <person name="King N."/>
            <person name="Lang F.B.F."/>
            <person name="Roger A.J."/>
            <person name="Ruiz-Trillo I."/>
            <person name="Young S.K."/>
            <person name="Zeng Q."/>
            <person name="Gargeya S."/>
            <person name="Alvarado L."/>
            <person name="Berlin A."/>
            <person name="Chapman S.B."/>
            <person name="Chen Z."/>
            <person name="Freedman E."/>
            <person name="Gellesch M."/>
            <person name="Goldberg J."/>
            <person name="Griggs A."/>
            <person name="Gujja S."/>
            <person name="Heilman E."/>
            <person name="Heiman D."/>
            <person name="Howarth C."/>
            <person name="Mehta T."/>
            <person name="Neiman D."/>
            <person name="Pearson M."/>
            <person name="Roberts A."/>
            <person name="Saif S."/>
            <person name="Shea T."/>
            <person name="Shenoy N."/>
            <person name="Sisk P."/>
            <person name="Stolte C."/>
            <person name="Sykes S."/>
            <person name="White J."/>
            <person name="Yandava C."/>
            <person name="Haas B."/>
            <person name="Nusbaum C."/>
            <person name="Birren B."/>
        </authorList>
    </citation>
    <scope>NUCLEOTIDE SEQUENCE [LARGE SCALE GENOMIC DNA]</scope>
    <source>
        <strain evidence="3">ATCC 50818</strain>
    </source>
</reference>
<feature type="region of interest" description="Disordered" evidence="1">
    <location>
        <begin position="104"/>
        <end position="277"/>
    </location>
</feature>
<dbReference type="Proteomes" id="UP000007799">
    <property type="component" value="Unassembled WGS sequence"/>
</dbReference>
<dbReference type="PANTHER" id="PTHR13677">
    <property type="entry name" value="LD41638P"/>
    <property type="match status" value="1"/>
</dbReference>
<protein>
    <recommendedName>
        <fullName evidence="5">UDENN domain-containing protein</fullName>
    </recommendedName>
</protein>
<evidence type="ECO:0000313" key="4">
    <source>
        <dbReference type="Proteomes" id="UP000007799"/>
    </source>
</evidence>
<keyword evidence="4" id="KW-1185">Reference proteome</keyword>
<dbReference type="RefSeq" id="XP_004994478.1">
    <property type="nucleotide sequence ID" value="XM_004994421.1"/>
</dbReference>
<dbReference type="GO" id="GO:0055037">
    <property type="term" value="C:recycling endosome"/>
    <property type="evidence" value="ECO:0007669"/>
    <property type="project" value="TreeGrafter"/>
</dbReference>
<dbReference type="GeneID" id="16075061"/>
<feature type="compositionally biased region" description="Gly residues" evidence="1">
    <location>
        <begin position="415"/>
        <end position="425"/>
    </location>
</feature>
<feature type="signal peptide" evidence="2">
    <location>
        <begin position="1"/>
        <end position="22"/>
    </location>
</feature>
<accession>F2U8E7</accession>
<dbReference type="EMBL" id="GL832964">
    <property type="protein sequence ID" value="EGD72655.1"/>
    <property type="molecule type" value="Genomic_DNA"/>
</dbReference>
<evidence type="ECO:0000256" key="1">
    <source>
        <dbReference type="SAM" id="MobiDB-lite"/>
    </source>
</evidence>
<dbReference type="PANTHER" id="PTHR13677:SF0">
    <property type="entry name" value="LD41638P"/>
    <property type="match status" value="1"/>
</dbReference>
<dbReference type="STRING" id="946362.F2U8E7"/>
<dbReference type="InterPro" id="IPR024224">
    <property type="entry name" value="DENND6"/>
</dbReference>
<organism evidence="4">
    <name type="scientific">Salpingoeca rosetta (strain ATCC 50818 / BSB-021)</name>
    <dbReference type="NCBI Taxonomy" id="946362"/>
    <lineage>
        <taxon>Eukaryota</taxon>
        <taxon>Choanoflagellata</taxon>
        <taxon>Craspedida</taxon>
        <taxon>Salpingoecidae</taxon>
        <taxon>Salpingoeca</taxon>
    </lineage>
</organism>
<name>F2U8E7_SALR5</name>
<feature type="compositionally biased region" description="Polar residues" evidence="1">
    <location>
        <begin position="329"/>
        <end position="339"/>
    </location>
</feature>
<dbReference type="eggNOG" id="KOG2432">
    <property type="taxonomic scope" value="Eukaryota"/>
</dbReference>
<proteinExistence type="predicted"/>
<feature type="region of interest" description="Disordered" evidence="1">
    <location>
        <begin position="403"/>
        <end position="447"/>
    </location>
</feature>
<evidence type="ECO:0000256" key="2">
    <source>
        <dbReference type="SAM" id="SignalP"/>
    </source>
</evidence>
<keyword evidence="2" id="KW-0732">Signal</keyword>
<dbReference type="GO" id="GO:0005085">
    <property type="term" value="F:guanyl-nucleotide exchange factor activity"/>
    <property type="evidence" value="ECO:0007669"/>
    <property type="project" value="InterPro"/>
</dbReference>
<dbReference type="KEGG" id="sre:PTSG_12162"/>
<dbReference type="FunCoup" id="F2U8E7">
    <property type="interactions" value="2289"/>
</dbReference>
<evidence type="ECO:0008006" key="5">
    <source>
        <dbReference type="Google" id="ProtNLM"/>
    </source>
</evidence>
<sequence length="652" mass="69736">MLPDIHLLWELVLTAAPILVFSSTPALCSRTVLTLSTMIAPLEFCGDFRPFFTITDPDCRHYAAKTAGDRSGSAVQHSALLGVTNPYFEKEYSHWETCIHVPQTFGPTSVPQRRPRRSHTSDTALNEISGGDAMGLESGAGRWVVGERGDRTGKAGRRERRRKRTTHGPRGGGDGGGDDDNDNDDDEGGDKDDDDNSDRGDWSDGSDDDTCAFRMGSSGAFHDDEDGDEDGGFMAGDAVSSDLTTAAPIDRFTVRLPTRPPPPSSSSPSAPSHVGTGAMVSGTALKVHPGNLAGTSAGLGALSLNSAEETDEDVLARTTTAIHGSYTSTAELKSQSRSRGANARTHGMSGRHGGHRGGGVRTLHKGLSDSAATSTPAVGDGNSGGGLSPFGVASAEELKHTKAVIPLRPVRSPHMGGGSGGGSRAIGGNKRSPVLGRTHSRKPQAGVKSSARVFLECDHRLVCTLLKENPQSVRDFIQAGKAVEQSLASLTRTFLIPLDQYVARLMPLKDTISPFKDIPRIGEFNPADFLAHVKEMLSRLRETREGDWLGLYDKFLRSRNFRHWWTKKRTTVANGLTKLYLSTVAEQAPTLIPTLNEVHSIDLLLRVREAKAALKHTSLSSNLASAVDATIELLINNLPSDTRQSMTVAAII</sequence>